<dbReference type="Pfam" id="PF00106">
    <property type="entry name" value="adh_short"/>
    <property type="match status" value="1"/>
</dbReference>
<reference evidence="4 5" key="1">
    <citation type="submission" date="2017-06" db="EMBL/GenBank/DDBJ databases">
        <title>Ant-infecting Ophiocordyceps genomes reveal a high diversity of potential behavioral manipulation genes and a possible major role for enterotoxins.</title>
        <authorList>
            <person name="De Bekker C."/>
            <person name="Evans H.C."/>
            <person name="Brachmann A."/>
            <person name="Hughes D.P."/>
        </authorList>
    </citation>
    <scope>NUCLEOTIDE SEQUENCE [LARGE SCALE GENOMIC DNA]</scope>
    <source>
        <strain evidence="4 5">1348a</strain>
    </source>
</reference>
<keyword evidence="3" id="KW-0560">Oxidoreductase</keyword>
<dbReference type="PANTHER" id="PTHR24320:SF236">
    <property type="entry name" value="SHORT-CHAIN DEHYDROGENASE-RELATED"/>
    <property type="match status" value="1"/>
</dbReference>
<dbReference type="InterPro" id="IPR002347">
    <property type="entry name" value="SDR_fam"/>
</dbReference>
<comment type="caution">
    <text evidence="4">The sequence shown here is derived from an EMBL/GenBank/DDBJ whole genome shotgun (WGS) entry which is preliminary data.</text>
</comment>
<gene>
    <name evidence="4" type="ORF">CDD82_6241</name>
</gene>
<comment type="similarity">
    <text evidence="1">Belongs to the short-chain dehydrogenases/reductases (SDR) family.</text>
</comment>
<dbReference type="Proteomes" id="UP000224854">
    <property type="component" value="Unassembled WGS sequence"/>
</dbReference>
<dbReference type="AlphaFoldDB" id="A0A2C5XGV6"/>
<sequence>MPGMISFMRQSYPGKPTFTEQDIPDLTAKVALVTGSNTGLGKELAQILYAKNATVYMMARSESKTRSAMESIRAAHPNSQGQLVYIALDLSDLHKVKQAAQEFLARESQLHYLFNNAGVGYPAAGSKSKQGYELQLGVNCIGTFALTKLLSPALVAAARAVPQRASVRVVWMSSSAAEGISPDNFVENLPTIEKRSSMDQYFISKLGTYLYATEYAQRHQQDGIVSIPINPGNLDSDLWRTQGAVVSCILRKTLLHPPIYGAYTASFAAFSSKVTMEKSGTFIAPWGKFWDLPKNVLDLTKTPSHGGNGTARKFWEWSEEQIKPYL</sequence>
<dbReference type="PRINTS" id="PR00081">
    <property type="entry name" value="GDHRDH"/>
</dbReference>
<dbReference type="Gene3D" id="3.40.50.720">
    <property type="entry name" value="NAD(P)-binding Rossmann-like Domain"/>
    <property type="match status" value="1"/>
</dbReference>
<dbReference type="EMBL" id="NJEU01000627">
    <property type="protein sequence ID" value="PHH71949.1"/>
    <property type="molecule type" value="Genomic_DNA"/>
</dbReference>
<evidence type="ECO:0008006" key="6">
    <source>
        <dbReference type="Google" id="ProtNLM"/>
    </source>
</evidence>
<keyword evidence="5" id="KW-1185">Reference proteome</keyword>
<proteinExistence type="inferred from homology"/>
<evidence type="ECO:0000256" key="1">
    <source>
        <dbReference type="ARBA" id="ARBA00006484"/>
    </source>
</evidence>
<accession>A0A2C5XGV6</accession>
<dbReference type="GO" id="GO:0016491">
    <property type="term" value="F:oxidoreductase activity"/>
    <property type="evidence" value="ECO:0007669"/>
    <property type="project" value="UniProtKB-KW"/>
</dbReference>
<protein>
    <recommendedName>
        <fullName evidence="6">Short-chain dehydrogenase</fullName>
    </recommendedName>
</protein>
<dbReference type="PANTHER" id="PTHR24320">
    <property type="entry name" value="RETINOL DEHYDROGENASE"/>
    <property type="match status" value="1"/>
</dbReference>
<dbReference type="InterPro" id="IPR036291">
    <property type="entry name" value="NAD(P)-bd_dom_sf"/>
</dbReference>
<dbReference type="OrthoDB" id="191139at2759"/>
<dbReference type="SUPFAM" id="SSF51735">
    <property type="entry name" value="NAD(P)-binding Rossmann-fold domains"/>
    <property type="match status" value="1"/>
</dbReference>
<organism evidence="4 5">
    <name type="scientific">Ophiocordyceps australis</name>
    <dbReference type="NCBI Taxonomy" id="1399860"/>
    <lineage>
        <taxon>Eukaryota</taxon>
        <taxon>Fungi</taxon>
        <taxon>Dikarya</taxon>
        <taxon>Ascomycota</taxon>
        <taxon>Pezizomycotina</taxon>
        <taxon>Sordariomycetes</taxon>
        <taxon>Hypocreomycetidae</taxon>
        <taxon>Hypocreales</taxon>
        <taxon>Ophiocordycipitaceae</taxon>
        <taxon>Ophiocordyceps</taxon>
    </lineage>
</organism>
<evidence type="ECO:0000256" key="2">
    <source>
        <dbReference type="ARBA" id="ARBA00022857"/>
    </source>
</evidence>
<name>A0A2C5XGV6_9HYPO</name>
<evidence type="ECO:0000313" key="4">
    <source>
        <dbReference type="EMBL" id="PHH71949.1"/>
    </source>
</evidence>
<keyword evidence="2" id="KW-0521">NADP</keyword>
<evidence type="ECO:0000313" key="5">
    <source>
        <dbReference type="Proteomes" id="UP000224854"/>
    </source>
</evidence>
<evidence type="ECO:0000256" key="3">
    <source>
        <dbReference type="ARBA" id="ARBA00023002"/>
    </source>
</evidence>